<dbReference type="PROSITE" id="PS00018">
    <property type="entry name" value="EF_HAND_1"/>
    <property type="match status" value="1"/>
</dbReference>
<dbReference type="AlphaFoldDB" id="A0A5N7DEV8"/>
<accession>A0A5N7DEV8</accession>
<gene>
    <name evidence="3" type="ORF">BDV37DRAFT_282469</name>
</gene>
<evidence type="ECO:0000256" key="1">
    <source>
        <dbReference type="ARBA" id="ARBA00022837"/>
    </source>
</evidence>
<feature type="domain" description="EF-hand" evidence="2">
    <location>
        <begin position="72"/>
        <end position="107"/>
    </location>
</feature>
<proteinExistence type="predicted"/>
<reference evidence="3 4" key="1">
    <citation type="submission" date="2019-04" db="EMBL/GenBank/DDBJ databases">
        <authorList>
            <consortium name="DOE Joint Genome Institute"/>
            <person name="Mondo S."/>
            <person name="Kjaerbolling I."/>
            <person name="Vesth T."/>
            <person name="Frisvad J.C."/>
            <person name="Nybo J.L."/>
            <person name="Theobald S."/>
            <person name="Kildgaard S."/>
            <person name="Isbrandt T."/>
            <person name="Kuo A."/>
            <person name="Sato A."/>
            <person name="Lyhne E.K."/>
            <person name="Kogle M.E."/>
            <person name="Wiebenga A."/>
            <person name="Kun R.S."/>
            <person name="Lubbers R.J."/>
            <person name="Makela M.R."/>
            <person name="Barry K."/>
            <person name="Chovatia M."/>
            <person name="Clum A."/>
            <person name="Daum C."/>
            <person name="Haridas S."/>
            <person name="He G."/>
            <person name="LaButti K."/>
            <person name="Lipzen A."/>
            <person name="Riley R."/>
            <person name="Salamov A."/>
            <person name="Simmons B.A."/>
            <person name="Magnuson J.K."/>
            <person name="Henrissat B."/>
            <person name="Mortensen U.H."/>
            <person name="Larsen T.O."/>
            <person name="Devries R.P."/>
            <person name="Grigoriev I.V."/>
            <person name="Machida M."/>
            <person name="Baker S.E."/>
            <person name="Andersen M.R."/>
            <person name="Cantor M.N."/>
            <person name="Hua S.X."/>
        </authorList>
    </citation>
    <scope>NUCLEOTIDE SEQUENCE [LARGE SCALE GENOMIC DNA]</scope>
    <source>
        <strain evidence="3 4">CBS 119388</strain>
    </source>
</reference>
<keyword evidence="4" id="KW-1185">Reference proteome</keyword>
<dbReference type="GeneID" id="43671752"/>
<keyword evidence="1" id="KW-0106">Calcium</keyword>
<dbReference type="CDD" id="cd00051">
    <property type="entry name" value="EFh"/>
    <property type="match status" value="1"/>
</dbReference>
<evidence type="ECO:0000259" key="2">
    <source>
        <dbReference type="PROSITE" id="PS50222"/>
    </source>
</evidence>
<dbReference type="EMBL" id="ML736764">
    <property type="protein sequence ID" value="KAE8404940.1"/>
    <property type="molecule type" value="Genomic_DNA"/>
</dbReference>
<organism evidence="3 4">
    <name type="scientific">Aspergillus pseudonomiae</name>
    <dbReference type="NCBI Taxonomy" id="1506151"/>
    <lineage>
        <taxon>Eukaryota</taxon>
        <taxon>Fungi</taxon>
        <taxon>Dikarya</taxon>
        <taxon>Ascomycota</taxon>
        <taxon>Pezizomycotina</taxon>
        <taxon>Eurotiomycetes</taxon>
        <taxon>Eurotiomycetidae</taxon>
        <taxon>Eurotiales</taxon>
        <taxon>Aspergillaceae</taxon>
        <taxon>Aspergillus</taxon>
        <taxon>Aspergillus subgen. Circumdati</taxon>
    </lineage>
</organism>
<sequence length="109" mass="12477">MRDCVADIKRITQLRWSQKQVPGNPTCLAHPAYSREEIAKWKEEFQKLNKDYDGYIDPYELIGIANEKGLGMTDEEAVAWVKKLDFNGDGRVSFGEFLAEFGKRNESSS</sequence>
<evidence type="ECO:0000313" key="3">
    <source>
        <dbReference type="EMBL" id="KAE8404940.1"/>
    </source>
</evidence>
<dbReference type="GO" id="GO:0005509">
    <property type="term" value="F:calcium ion binding"/>
    <property type="evidence" value="ECO:0007669"/>
    <property type="project" value="InterPro"/>
</dbReference>
<dbReference type="InterPro" id="IPR002048">
    <property type="entry name" value="EF_hand_dom"/>
</dbReference>
<dbReference type="Proteomes" id="UP000325579">
    <property type="component" value="Unassembled WGS sequence"/>
</dbReference>
<dbReference type="Pfam" id="PF13499">
    <property type="entry name" value="EF-hand_7"/>
    <property type="match status" value="1"/>
</dbReference>
<name>A0A5N7DEV8_9EURO</name>
<feature type="domain" description="EF-hand" evidence="2">
    <location>
        <begin position="36"/>
        <end position="71"/>
    </location>
</feature>
<dbReference type="RefSeq" id="XP_031942259.1">
    <property type="nucleotide sequence ID" value="XM_032087061.1"/>
</dbReference>
<protein>
    <recommendedName>
        <fullName evidence="2">EF-hand domain-containing protein</fullName>
    </recommendedName>
</protein>
<dbReference type="InterPro" id="IPR018247">
    <property type="entry name" value="EF_Hand_1_Ca_BS"/>
</dbReference>
<dbReference type="InterPro" id="IPR011992">
    <property type="entry name" value="EF-hand-dom_pair"/>
</dbReference>
<dbReference type="PROSITE" id="PS50222">
    <property type="entry name" value="EF_HAND_2"/>
    <property type="match status" value="2"/>
</dbReference>
<dbReference type="OrthoDB" id="26525at2759"/>
<dbReference type="Gene3D" id="1.10.238.10">
    <property type="entry name" value="EF-hand"/>
    <property type="match status" value="1"/>
</dbReference>
<evidence type="ECO:0000313" key="4">
    <source>
        <dbReference type="Proteomes" id="UP000325579"/>
    </source>
</evidence>
<dbReference type="SUPFAM" id="SSF47473">
    <property type="entry name" value="EF-hand"/>
    <property type="match status" value="1"/>
</dbReference>